<keyword evidence="4" id="KW-1185">Reference proteome</keyword>
<reference evidence="3 4" key="1">
    <citation type="submission" date="2023-03" db="EMBL/GenBank/DDBJ databases">
        <title>Novel Species.</title>
        <authorList>
            <person name="Ma S."/>
        </authorList>
    </citation>
    <scope>NUCLEOTIDE SEQUENCE [LARGE SCALE GENOMIC DNA]</scope>
    <source>
        <strain evidence="3 4">LIND6LT2</strain>
    </source>
</reference>
<evidence type="ECO:0000313" key="4">
    <source>
        <dbReference type="Proteomes" id="UP001486565"/>
    </source>
</evidence>
<feature type="transmembrane region" description="Helical" evidence="1">
    <location>
        <begin position="150"/>
        <end position="169"/>
    </location>
</feature>
<organism evidence="3 4">
    <name type="scientific">Defluviitalea saccharophila</name>
    <dbReference type="NCBI Taxonomy" id="879970"/>
    <lineage>
        <taxon>Bacteria</taxon>
        <taxon>Bacillati</taxon>
        <taxon>Bacillota</taxon>
        <taxon>Clostridia</taxon>
        <taxon>Lachnospirales</taxon>
        <taxon>Defluviitaleaceae</taxon>
        <taxon>Defluviitalea</taxon>
    </lineage>
</organism>
<feature type="transmembrane region" description="Helical" evidence="1">
    <location>
        <begin position="48"/>
        <end position="66"/>
    </location>
</feature>
<feature type="transmembrane region" description="Helical" evidence="1">
    <location>
        <begin position="175"/>
        <end position="199"/>
    </location>
</feature>
<dbReference type="RefSeq" id="WP_341878332.1">
    <property type="nucleotide sequence ID" value="NZ_CP121687.1"/>
</dbReference>
<evidence type="ECO:0000259" key="2">
    <source>
        <dbReference type="Pfam" id="PF01757"/>
    </source>
</evidence>
<keyword evidence="3" id="KW-0808">Transferase</keyword>
<keyword evidence="1" id="KW-0812">Transmembrane</keyword>
<feature type="transmembrane region" description="Helical" evidence="1">
    <location>
        <begin position="78"/>
        <end position="94"/>
    </location>
</feature>
<dbReference type="Pfam" id="PF01757">
    <property type="entry name" value="Acyl_transf_3"/>
    <property type="match status" value="1"/>
</dbReference>
<keyword evidence="1" id="KW-0472">Membrane</keyword>
<gene>
    <name evidence="3" type="ORF">QBE51_11990</name>
</gene>
<dbReference type="Proteomes" id="UP001486565">
    <property type="component" value="Chromosome"/>
</dbReference>
<dbReference type="EMBL" id="CP121687">
    <property type="protein sequence ID" value="WZL71392.1"/>
    <property type="molecule type" value="Genomic_DNA"/>
</dbReference>
<keyword evidence="3" id="KW-0012">Acyltransferase</keyword>
<dbReference type="InterPro" id="IPR002656">
    <property type="entry name" value="Acyl_transf_3_dom"/>
</dbReference>
<sequence>MSLSTFTDWAYTKAEKNHFVTLITGIGIQIIFYWINKLYIYKIFPYPATLFYWYFIIVWLGLWIGCNYSQRLQIMEKYFKPILFIVLISMGFYIKMCFDIELSRPINNFTFQMLWYVYVFFASTIILKVSRAITLRDNGIKFIFNKMGKYSFSIYLIHPFIVTALKDIVKTNNPIVLTLFTIIAPIMIIIASIFTAKFLQKMKSIVLFQGKFTVDQHHREHRV</sequence>
<name>A0ABZ2Y7U4_9FIRM</name>
<proteinExistence type="predicted"/>
<dbReference type="GO" id="GO:0016746">
    <property type="term" value="F:acyltransferase activity"/>
    <property type="evidence" value="ECO:0007669"/>
    <property type="project" value="UniProtKB-KW"/>
</dbReference>
<keyword evidence="1" id="KW-1133">Transmembrane helix</keyword>
<evidence type="ECO:0000313" key="3">
    <source>
        <dbReference type="EMBL" id="WZL71392.1"/>
    </source>
</evidence>
<accession>A0ABZ2Y7U4</accession>
<feature type="transmembrane region" description="Helical" evidence="1">
    <location>
        <begin position="114"/>
        <end position="130"/>
    </location>
</feature>
<feature type="domain" description="Acyltransferase 3" evidence="2">
    <location>
        <begin position="11"/>
        <end position="193"/>
    </location>
</feature>
<feature type="transmembrane region" description="Helical" evidence="1">
    <location>
        <begin position="19"/>
        <end position="36"/>
    </location>
</feature>
<protein>
    <submittedName>
        <fullName evidence="3">Acyltransferase family protein</fullName>
    </submittedName>
</protein>
<evidence type="ECO:0000256" key="1">
    <source>
        <dbReference type="SAM" id="Phobius"/>
    </source>
</evidence>